<sequence length="284" mass="31661">MPGPGLYLEVLGVYESGEIGRDMDFWKAMDIDPENEEEVFKVFPHRIVDAILESNYHRVETDLKNGVDPSGYSLTGKPLLFYALQKKVDVSIFFLLLLHGADPSAPTRLGPTIIDSLQYCREECHRFDTDEIGRCLLAVGGKIMSLEGLQEICLSKKSAENLELAIKNGSDITQISPLHIIADCGTVGMVDGFLKYYPDMLNDLYHGETALQLGIRQGQPAVAAKLIDEGIDLNPEGSLPGRSVLDDAFDAGREIIIKALLKRHEMKSEESQAELRSLIWRRRE</sequence>
<evidence type="ECO:0000313" key="2">
    <source>
        <dbReference type="EMBL" id="PYH89266.1"/>
    </source>
</evidence>
<feature type="repeat" description="ANK" evidence="1">
    <location>
        <begin position="206"/>
        <end position="238"/>
    </location>
</feature>
<dbReference type="InterPro" id="IPR036770">
    <property type="entry name" value="Ankyrin_rpt-contain_sf"/>
</dbReference>
<dbReference type="Gene3D" id="1.25.40.20">
    <property type="entry name" value="Ankyrin repeat-containing domain"/>
    <property type="match status" value="1"/>
</dbReference>
<reference evidence="2 3" key="1">
    <citation type="submission" date="2018-02" db="EMBL/GenBank/DDBJ databases">
        <title>The genomes of Aspergillus section Nigri reveals drivers in fungal speciation.</title>
        <authorList>
            <consortium name="DOE Joint Genome Institute"/>
            <person name="Vesth T.C."/>
            <person name="Nybo J."/>
            <person name="Theobald S."/>
            <person name="Brandl J."/>
            <person name="Frisvad J.C."/>
            <person name="Nielsen K.F."/>
            <person name="Lyhne E.K."/>
            <person name="Kogle M.E."/>
            <person name="Kuo A."/>
            <person name="Riley R."/>
            <person name="Clum A."/>
            <person name="Nolan M."/>
            <person name="Lipzen A."/>
            <person name="Salamov A."/>
            <person name="Henrissat B."/>
            <person name="Wiebenga A."/>
            <person name="De vries R.P."/>
            <person name="Grigoriev I.V."/>
            <person name="Mortensen U.H."/>
            <person name="Andersen M.R."/>
            <person name="Baker S.E."/>
        </authorList>
    </citation>
    <scope>NUCLEOTIDE SEQUENCE [LARGE SCALE GENOMIC DNA]</scope>
    <source>
        <strain evidence="2 3">CBS 707.79</strain>
    </source>
</reference>
<keyword evidence="3" id="KW-1185">Reference proteome</keyword>
<keyword evidence="1" id="KW-0040">ANK repeat</keyword>
<dbReference type="Proteomes" id="UP000247810">
    <property type="component" value="Unassembled WGS sequence"/>
</dbReference>
<dbReference type="PROSITE" id="PS50088">
    <property type="entry name" value="ANK_REPEAT"/>
    <property type="match status" value="1"/>
</dbReference>
<dbReference type="EMBL" id="KZ826038">
    <property type="protein sequence ID" value="PYH89266.1"/>
    <property type="molecule type" value="Genomic_DNA"/>
</dbReference>
<dbReference type="SUPFAM" id="SSF48403">
    <property type="entry name" value="Ankyrin repeat"/>
    <property type="match status" value="1"/>
</dbReference>
<evidence type="ECO:0000256" key="1">
    <source>
        <dbReference type="PROSITE-ProRule" id="PRU00023"/>
    </source>
</evidence>
<dbReference type="STRING" id="1448320.A0A319CVH1"/>
<proteinExistence type="predicted"/>
<name>A0A319CVH1_9EURO</name>
<dbReference type="AlphaFoldDB" id="A0A319CVH1"/>
<organism evidence="2 3">
    <name type="scientific">Aspergillus ellipticus CBS 707.79</name>
    <dbReference type="NCBI Taxonomy" id="1448320"/>
    <lineage>
        <taxon>Eukaryota</taxon>
        <taxon>Fungi</taxon>
        <taxon>Dikarya</taxon>
        <taxon>Ascomycota</taxon>
        <taxon>Pezizomycotina</taxon>
        <taxon>Eurotiomycetes</taxon>
        <taxon>Eurotiomycetidae</taxon>
        <taxon>Eurotiales</taxon>
        <taxon>Aspergillaceae</taxon>
        <taxon>Aspergillus</taxon>
        <taxon>Aspergillus subgen. Circumdati</taxon>
    </lineage>
</organism>
<dbReference type="SMART" id="SM00248">
    <property type="entry name" value="ANK"/>
    <property type="match status" value="4"/>
</dbReference>
<gene>
    <name evidence="2" type="ORF">BO71DRAFT_465474</name>
</gene>
<dbReference type="OrthoDB" id="539213at2759"/>
<accession>A0A319CVH1</accession>
<protein>
    <submittedName>
        <fullName evidence="2">Uncharacterized protein</fullName>
    </submittedName>
</protein>
<evidence type="ECO:0000313" key="3">
    <source>
        <dbReference type="Proteomes" id="UP000247810"/>
    </source>
</evidence>
<dbReference type="InterPro" id="IPR002110">
    <property type="entry name" value="Ankyrin_rpt"/>
</dbReference>
<dbReference type="VEuPathDB" id="FungiDB:BO71DRAFT_465474"/>